<keyword evidence="12" id="KW-1185">Reference proteome</keyword>
<keyword evidence="6" id="KW-0239">DNA-directed DNA polymerase</keyword>
<comment type="similarity">
    <text evidence="7">Belongs to the DNA polymerase HolA subunit family.</text>
</comment>
<evidence type="ECO:0000256" key="8">
    <source>
        <dbReference type="ARBA" id="ARBA00049244"/>
    </source>
</evidence>
<dbReference type="NCBIfam" id="TIGR01128">
    <property type="entry name" value="holA"/>
    <property type="match status" value="1"/>
</dbReference>
<dbReference type="SUPFAM" id="SSF48019">
    <property type="entry name" value="post-AAA+ oligomerization domain-like"/>
    <property type="match status" value="1"/>
</dbReference>
<comment type="catalytic activity">
    <reaction evidence="8">
        <text>DNA(n) + a 2'-deoxyribonucleoside 5'-triphosphate = DNA(n+1) + diphosphate</text>
        <dbReference type="Rhea" id="RHEA:22508"/>
        <dbReference type="Rhea" id="RHEA-COMP:17339"/>
        <dbReference type="Rhea" id="RHEA-COMP:17340"/>
        <dbReference type="ChEBI" id="CHEBI:33019"/>
        <dbReference type="ChEBI" id="CHEBI:61560"/>
        <dbReference type="ChEBI" id="CHEBI:173112"/>
        <dbReference type="EC" id="2.7.7.7"/>
    </reaction>
</comment>
<dbReference type="Pfam" id="PF21694">
    <property type="entry name" value="DNA_pol3_delta_C"/>
    <property type="match status" value="1"/>
</dbReference>
<name>A0ABM5T7V7_9STAP</name>
<dbReference type="InterPro" id="IPR027417">
    <property type="entry name" value="P-loop_NTPase"/>
</dbReference>
<dbReference type="EC" id="2.7.7.7" evidence="1"/>
<evidence type="ECO:0000313" key="12">
    <source>
        <dbReference type="Proteomes" id="UP000034029"/>
    </source>
</evidence>
<dbReference type="Proteomes" id="UP000034029">
    <property type="component" value="Chromosome"/>
</dbReference>
<evidence type="ECO:0000256" key="7">
    <source>
        <dbReference type="ARBA" id="ARBA00034754"/>
    </source>
</evidence>
<accession>A0ABM5T7V7</accession>
<evidence type="ECO:0000259" key="10">
    <source>
        <dbReference type="Pfam" id="PF21694"/>
    </source>
</evidence>
<dbReference type="PANTHER" id="PTHR34388:SF1">
    <property type="entry name" value="DNA POLYMERASE III SUBUNIT DELTA"/>
    <property type="match status" value="1"/>
</dbReference>
<dbReference type="SUPFAM" id="SSF52540">
    <property type="entry name" value="P-loop containing nucleoside triphosphate hydrolases"/>
    <property type="match status" value="1"/>
</dbReference>
<evidence type="ECO:0000256" key="3">
    <source>
        <dbReference type="ARBA" id="ARBA00022679"/>
    </source>
</evidence>
<sequence length="321" mass="37050">MLERLQLIYGSNTMRITEMAKELAGSFLESPDEFSLVTLNYKETSIEAIIEEAQTLPFLSDQKAVVVNDAFSFTGAKVKSEVNHDIDRLVDYLTNKNDDTLLIFKVFNEQLDNRKKITKIMKQKGKVTEVAEMDEQEVRQYLSSILAENEVAMDKSAMDIFINRTGINYETVTNEMNKLILYAENTITAEDVEAVVSVSLEQNIFKLTDLILSRKKAQAVRLLRELILQKEEPMQLLHLIIGQFRLLYQVKLLLSQGYQADNIAKSLKVHPYRVKLASRDVGKYSQEVLENKMVMCRDIDYKFKSSYLDRETLFELFVLEI</sequence>
<organism evidence="11 12">
    <name type="scientific">Salinicoccus halodurans</name>
    <dbReference type="NCBI Taxonomy" id="407035"/>
    <lineage>
        <taxon>Bacteria</taxon>
        <taxon>Bacillati</taxon>
        <taxon>Bacillota</taxon>
        <taxon>Bacilli</taxon>
        <taxon>Bacillales</taxon>
        <taxon>Staphylococcaceae</taxon>
        <taxon>Salinicoccus</taxon>
    </lineage>
</organism>
<keyword evidence="4" id="KW-0548">Nucleotidyltransferase</keyword>
<dbReference type="EMBL" id="CP011366">
    <property type="protein sequence ID" value="AKG73946.1"/>
    <property type="molecule type" value="Genomic_DNA"/>
</dbReference>
<dbReference type="Gene3D" id="1.20.272.10">
    <property type="match status" value="1"/>
</dbReference>
<reference evidence="12" key="2">
    <citation type="submission" date="2015-04" db="EMBL/GenBank/DDBJ databases">
        <title>Complete genome sequence of Salinicoccus halodurans strain H3B36, isolated from the Qaidam basin of China.</title>
        <authorList>
            <person name="Ma Y."/>
            <person name="Jiang K."/>
            <person name="Xue Y."/>
        </authorList>
    </citation>
    <scope>NUCLEOTIDE SEQUENCE [LARGE SCALE GENOMIC DNA]</scope>
    <source>
        <strain evidence="12">H3B36</strain>
    </source>
</reference>
<evidence type="ECO:0000259" key="9">
    <source>
        <dbReference type="Pfam" id="PF06144"/>
    </source>
</evidence>
<feature type="domain" description="DNA polymerase III delta subunit-like C-terminal" evidence="10">
    <location>
        <begin position="201"/>
        <end position="320"/>
    </location>
</feature>
<feature type="domain" description="DNA polymerase III delta N-terminal" evidence="9">
    <location>
        <begin position="7"/>
        <end position="129"/>
    </location>
</feature>
<evidence type="ECO:0000256" key="5">
    <source>
        <dbReference type="ARBA" id="ARBA00022705"/>
    </source>
</evidence>
<gene>
    <name evidence="11" type="ORF">AAT16_06700</name>
</gene>
<keyword evidence="3" id="KW-0808">Transferase</keyword>
<dbReference type="PANTHER" id="PTHR34388">
    <property type="entry name" value="DNA POLYMERASE III SUBUNIT DELTA"/>
    <property type="match status" value="1"/>
</dbReference>
<dbReference type="Gene3D" id="3.40.50.300">
    <property type="entry name" value="P-loop containing nucleotide triphosphate hydrolases"/>
    <property type="match status" value="1"/>
</dbReference>
<evidence type="ECO:0000313" key="11">
    <source>
        <dbReference type="EMBL" id="AKG73946.1"/>
    </source>
</evidence>
<proteinExistence type="inferred from homology"/>
<reference evidence="11 12" key="1">
    <citation type="journal article" date="2015" name="Int. J. Syst. Evol. Microbiol.">
        <title>Complete genome sequence of Salinicoccus halodurans H3B36, isolated from the Qaidam Basin in China.</title>
        <authorList>
            <person name="Jiang K."/>
            <person name="Xue Y."/>
            <person name="Ma Y."/>
        </authorList>
    </citation>
    <scope>NUCLEOTIDE SEQUENCE [LARGE SCALE GENOMIC DNA]</scope>
    <source>
        <strain evidence="11 12">H3B36</strain>
    </source>
</reference>
<keyword evidence="5" id="KW-0235">DNA replication</keyword>
<dbReference type="InterPro" id="IPR005790">
    <property type="entry name" value="DNA_polIII_delta"/>
</dbReference>
<protein>
    <recommendedName>
        <fullName evidence="2">DNA polymerase III subunit delta</fullName>
        <ecNumber evidence="1">2.7.7.7</ecNumber>
    </recommendedName>
</protein>
<dbReference type="InterPro" id="IPR010372">
    <property type="entry name" value="DNA_pol3_delta_N"/>
</dbReference>
<evidence type="ECO:0000256" key="1">
    <source>
        <dbReference type="ARBA" id="ARBA00012417"/>
    </source>
</evidence>
<dbReference type="Pfam" id="PF06144">
    <property type="entry name" value="DNA_pol3_delta"/>
    <property type="match status" value="1"/>
</dbReference>
<dbReference type="InterPro" id="IPR048466">
    <property type="entry name" value="DNA_pol3_delta-like_C"/>
</dbReference>
<evidence type="ECO:0000256" key="4">
    <source>
        <dbReference type="ARBA" id="ARBA00022695"/>
    </source>
</evidence>
<dbReference type="InterPro" id="IPR008921">
    <property type="entry name" value="DNA_pol3_clamp-load_cplx_C"/>
</dbReference>
<dbReference type="Gene3D" id="1.10.8.60">
    <property type="match status" value="1"/>
</dbReference>
<evidence type="ECO:0000256" key="2">
    <source>
        <dbReference type="ARBA" id="ARBA00017703"/>
    </source>
</evidence>
<evidence type="ECO:0000256" key="6">
    <source>
        <dbReference type="ARBA" id="ARBA00022932"/>
    </source>
</evidence>